<evidence type="ECO:0000313" key="1">
    <source>
        <dbReference type="EMBL" id="RDX92514.1"/>
    </source>
</evidence>
<dbReference type="EMBL" id="QJKJ01004858">
    <property type="protein sequence ID" value="RDX92514.1"/>
    <property type="molecule type" value="Genomic_DNA"/>
</dbReference>
<feature type="non-terminal residue" evidence="1">
    <location>
        <position position="1"/>
    </location>
</feature>
<proteinExistence type="predicted"/>
<name>A0A371GPT0_MUCPR</name>
<gene>
    <name evidence="1" type="ORF">CR513_25350</name>
</gene>
<organism evidence="1 2">
    <name type="scientific">Mucuna pruriens</name>
    <name type="common">Velvet bean</name>
    <name type="synonym">Dolichos pruriens</name>
    <dbReference type="NCBI Taxonomy" id="157652"/>
    <lineage>
        <taxon>Eukaryota</taxon>
        <taxon>Viridiplantae</taxon>
        <taxon>Streptophyta</taxon>
        <taxon>Embryophyta</taxon>
        <taxon>Tracheophyta</taxon>
        <taxon>Spermatophyta</taxon>
        <taxon>Magnoliopsida</taxon>
        <taxon>eudicotyledons</taxon>
        <taxon>Gunneridae</taxon>
        <taxon>Pentapetalae</taxon>
        <taxon>rosids</taxon>
        <taxon>fabids</taxon>
        <taxon>Fabales</taxon>
        <taxon>Fabaceae</taxon>
        <taxon>Papilionoideae</taxon>
        <taxon>50 kb inversion clade</taxon>
        <taxon>NPAAA clade</taxon>
        <taxon>indigoferoid/millettioid clade</taxon>
        <taxon>Phaseoleae</taxon>
        <taxon>Mucuna</taxon>
    </lineage>
</organism>
<evidence type="ECO:0000313" key="2">
    <source>
        <dbReference type="Proteomes" id="UP000257109"/>
    </source>
</evidence>
<dbReference type="AlphaFoldDB" id="A0A371GPT0"/>
<sequence>MIRCQLSMVLVQMRKGIEGHQFHMQVGWQHYVHNAHWGALKWILRYLNSFLSSNLRLKRKLHDRETIKGWRSILQLVVAKSTTQVEFIAFM</sequence>
<dbReference type="Proteomes" id="UP000257109">
    <property type="component" value="Unassembled WGS sequence"/>
</dbReference>
<keyword evidence="2" id="KW-1185">Reference proteome</keyword>
<protein>
    <submittedName>
        <fullName evidence="1">Uncharacterized protein</fullName>
    </submittedName>
</protein>
<comment type="caution">
    <text evidence="1">The sequence shown here is derived from an EMBL/GenBank/DDBJ whole genome shotgun (WGS) entry which is preliminary data.</text>
</comment>
<reference evidence="1" key="1">
    <citation type="submission" date="2018-05" db="EMBL/GenBank/DDBJ databases">
        <title>Draft genome of Mucuna pruriens seed.</title>
        <authorList>
            <person name="Nnadi N.E."/>
            <person name="Vos R."/>
            <person name="Hasami M.H."/>
            <person name="Devisetty U.K."/>
            <person name="Aguiy J.C."/>
        </authorList>
    </citation>
    <scope>NUCLEOTIDE SEQUENCE [LARGE SCALE GENOMIC DNA]</scope>
    <source>
        <strain evidence="1">JCA_2017</strain>
    </source>
</reference>
<accession>A0A371GPT0</accession>